<accession>A0A1I3C4H3</accession>
<protein>
    <submittedName>
        <fullName evidence="2">Uncharacterized protein</fullName>
    </submittedName>
</protein>
<sequence>MPGTFQQSGIDRSLSWMVLVMIVSAFVFVMILGMDGVQKNAKRVAEEQPVAAPPQVFEIGN</sequence>
<feature type="transmembrane region" description="Helical" evidence="1">
    <location>
        <begin position="14"/>
        <end position="33"/>
    </location>
</feature>
<proteinExistence type="predicted"/>
<evidence type="ECO:0000313" key="2">
    <source>
        <dbReference type="EMBL" id="SFH68891.1"/>
    </source>
</evidence>
<evidence type="ECO:0000256" key="1">
    <source>
        <dbReference type="SAM" id="Phobius"/>
    </source>
</evidence>
<gene>
    <name evidence="2" type="ORF">SAMN05421753_10270</name>
</gene>
<dbReference type="Proteomes" id="UP000199518">
    <property type="component" value="Unassembled WGS sequence"/>
</dbReference>
<keyword evidence="1" id="KW-1133">Transmembrane helix</keyword>
<reference evidence="3" key="1">
    <citation type="submission" date="2016-10" db="EMBL/GenBank/DDBJ databases">
        <authorList>
            <person name="Varghese N."/>
            <person name="Submissions S."/>
        </authorList>
    </citation>
    <scope>NUCLEOTIDE SEQUENCE [LARGE SCALE GENOMIC DNA]</scope>
    <source>
        <strain evidence="3">DSM 26348</strain>
    </source>
</reference>
<name>A0A1I3C4H3_9PLAN</name>
<dbReference type="EMBL" id="FOQD01000002">
    <property type="protein sequence ID" value="SFH68891.1"/>
    <property type="molecule type" value="Genomic_DNA"/>
</dbReference>
<dbReference type="AlphaFoldDB" id="A0A1I3C4H3"/>
<organism evidence="2 3">
    <name type="scientific">Planctomicrobium piriforme</name>
    <dbReference type="NCBI Taxonomy" id="1576369"/>
    <lineage>
        <taxon>Bacteria</taxon>
        <taxon>Pseudomonadati</taxon>
        <taxon>Planctomycetota</taxon>
        <taxon>Planctomycetia</taxon>
        <taxon>Planctomycetales</taxon>
        <taxon>Planctomycetaceae</taxon>
        <taxon>Planctomicrobium</taxon>
    </lineage>
</organism>
<keyword evidence="3" id="KW-1185">Reference proteome</keyword>
<keyword evidence="1" id="KW-0472">Membrane</keyword>
<keyword evidence="1" id="KW-0812">Transmembrane</keyword>
<evidence type="ECO:0000313" key="3">
    <source>
        <dbReference type="Proteomes" id="UP000199518"/>
    </source>
</evidence>